<accession>A0ABQ1Q9M2</accession>
<feature type="transmembrane region" description="Helical" evidence="1">
    <location>
        <begin position="1266"/>
        <end position="1292"/>
    </location>
</feature>
<evidence type="ECO:0000313" key="5">
    <source>
        <dbReference type="Proteomes" id="UP000630594"/>
    </source>
</evidence>
<name>A0ABQ1Q9M2_9ACTN</name>
<keyword evidence="1" id="KW-0472">Membrane</keyword>
<comment type="caution">
    <text evidence="4">The sequence shown here is derived from an EMBL/GenBank/DDBJ whole genome shotgun (WGS) entry which is preliminary data.</text>
</comment>
<feature type="transmembrane region" description="Helical" evidence="1">
    <location>
        <begin position="330"/>
        <end position="355"/>
    </location>
</feature>
<feature type="transmembrane region" description="Helical" evidence="1">
    <location>
        <begin position="1223"/>
        <end position="1242"/>
    </location>
</feature>
<feature type="transmembrane region" description="Helical" evidence="1">
    <location>
        <begin position="224"/>
        <end position="243"/>
    </location>
</feature>
<dbReference type="InterPro" id="IPR000421">
    <property type="entry name" value="FA58C"/>
</dbReference>
<dbReference type="SUPFAM" id="SSF49785">
    <property type="entry name" value="Galactose-binding domain-like"/>
    <property type="match status" value="2"/>
</dbReference>
<dbReference type="Pfam" id="PF00754">
    <property type="entry name" value="F5_F8_type_C"/>
    <property type="match status" value="1"/>
</dbReference>
<reference evidence="5" key="1">
    <citation type="journal article" date="2019" name="Int. J. Syst. Evol. Microbiol.">
        <title>The Global Catalogue of Microorganisms (GCM) 10K type strain sequencing project: providing services to taxonomists for standard genome sequencing and annotation.</title>
        <authorList>
            <consortium name="The Broad Institute Genomics Platform"/>
            <consortium name="The Broad Institute Genome Sequencing Center for Infectious Disease"/>
            <person name="Wu L."/>
            <person name="Ma J."/>
        </authorList>
    </citation>
    <scope>NUCLEOTIDE SEQUENCE [LARGE SCALE GENOMIC DNA]</scope>
    <source>
        <strain evidence="5">CCM 7403</strain>
    </source>
</reference>
<feature type="transmembrane region" description="Helical" evidence="1">
    <location>
        <begin position="375"/>
        <end position="398"/>
    </location>
</feature>
<sequence>MRLGLGTTFTDVHRRAWPHVLVWLALMALSFRQRLGDTTFDTKLDLSVDASGFLDRTLTAWNPMSAFGEMQNQAYGYLFPHGAFFYAGEVVGLPEWVVQRLWSGLLLVLAYEGARRLFTVLDAPRSRPWLPMLAGLAYAFSPRFLGLSGTLTGEIHPTALLPWVVLPLVMALRGRLSPLLGAAWSGVAVLMMGGVNATEVLMALPLPGFVILCAIKERTGRRLALWWPLAVILATLWWVLALLTQGRYSPPFLNYIETAASTTAPLGWANVARGADHWLSFVWVGGRPWWPGSYELATDPWLVGVTGAVAAISVFGLFHRRMPWRLPLALSALTGILLLGMGHNDVLAGPFAVTFRELLDGVLSPFRNIHKLDPVVRLPLAMGFAHGVGVLGAWAVAMTRKPLGRSLAPYARPVVLGLSVVLLLASAQPLFLDQIRKPGWKEIPQAWYDAADYLGTHSGQGRALILPGAGFGQQTWGWTIDEPLQPLAKSPWVSRSQVPLAPGATIRYLDAIEERIQDGVGSPVLADALARAGIKHVVVRRDLDLWATEAPSPARVDQALSLSPGLEKVASYGTAAVGGQSMIDIFEVDRNVPLLEAVDIDSVKTLSGGPEDTLAAMEAGLLSPGEVTVNHSEEGWTETPDVVGDGFRRRERQFGRLADSVSQVMSAEEPYRIKRVAHDYPGVSEADRVVAQYTALGSVTASSSSGYVDALGAIQPEMGPFAAVDGEEQTYWRSAPLESPTGQWLELNFTEPEPLNEIRLVAAVDLGSTVPVRKVRVEVGNRRFERDVDPATGEVVIPLTGAAAKKVRITVLEVFGDPEYGYVALREVSFRGVDIERSLVLPDNGADGDASFVFRARPHRRACVDIGFGPQCDVSTARASEEEHGLNRRFATASEGRYTVRAQVVARSTEEAGMLLNPFPRKLKAYATSTTAWDPSVGGQRAVDDNPSTPWVAAPGETNPALNLDWGVERTIDRLRIDVASLNSSRPVRAVIEAGGERREVDLSEGSLGFFEPLTATAARITFPTPGRRPSGEELPPLAVGELHLEGVNDLKVPWFPNQITGAGCGFGPELVVDGKKYRTKVIGETGQVVTGTPLDLELCQTDDLVLEAGQHRMSVTSTDQFAVTTMTLTPAGGAPIREERRAREVAILDWGPTERRVSVGAGPAGVLRIPENVNIGWRATLGGEELEPLRLDSWQQGFKLPEGAGGEVTLEFVPDASYRGQLYVGALAALLLFAVAVVLELRRGGRPAGNEPVRPLRWLRRRSRLLIVAVAAVAYVFTGLPVAVGLLLGMFLIERTVARLVLPSVLVVVATTGQAVSAWRDQGVHVSWADWTAGVAVGLLLMSLVRPDGEEGR</sequence>
<dbReference type="Pfam" id="PF11847">
    <property type="entry name" value="GT-C_AftD"/>
    <property type="match status" value="1"/>
</dbReference>
<evidence type="ECO:0000259" key="3">
    <source>
        <dbReference type="Pfam" id="PF11847"/>
    </source>
</evidence>
<evidence type="ECO:0000256" key="1">
    <source>
        <dbReference type="SAM" id="Phobius"/>
    </source>
</evidence>
<feature type="transmembrane region" description="Helical" evidence="1">
    <location>
        <begin position="300"/>
        <end position="318"/>
    </location>
</feature>
<dbReference type="InterPro" id="IPR021798">
    <property type="entry name" value="AftD_N"/>
</dbReference>
<keyword evidence="1" id="KW-1133">Transmembrane helix</keyword>
<feature type="transmembrane region" description="Helical" evidence="1">
    <location>
        <begin position="410"/>
        <end position="431"/>
    </location>
</feature>
<feature type="transmembrane region" description="Helical" evidence="1">
    <location>
        <begin position="1329"/>
        <end position="1346"/>
    </location>
</feature>
<proteinExistence type="predicted"/>
<feature type="transmembrane region" description="Helical" evidence="1">
    <location>
        <begin position="1298"/>
        <end position="1317"/>
    </location>
</feature>
<gene>
    <name evidence="4" type="ORF">GCM10007231_17850</name>
</gene>
<feature type="domain" description="F5/8 type C" evidence="2">
    <location>
        <begin position="699"/>
        <end position="813"/>
    </location>
</feature>
<evidence type="ECO:0000313" key="4">
    <source>
        <dbReference type="EMBL" id="GGD19143.1"/>
    </source>
</evidence>
<feature type="transmembrane region" description="Helical" evidence="1">
    <location>
        <begin position="182"/>
        <end position="212"/>
    </location>
</feature>
<evidence type="ECO:0000259" key="2">
    <source>
        <dbReference type="Pfam" id="PF00754"/>
    </source>
</evidence>
<protein>
    <submittedName>
        <fullName evidence="4">Coagulation factor 5/8 type</fullName>
    </submittedName>
</protein>
<dbReference type="Proteomes" id="UP000630594">
    <property type="component" value="Unassembled WGS sequence"/>
</dbReference>
<dbReference type="Gene3D" id="2.60.120.260">
    <property type="entry name" value="Galactose-binding domain-like"/>
    <property type="match status" value="2"/>
</dbReference>
<keyword evidence="5" id="KW-1185">Reference proteome</keyword>
<dbReference type="InterPro" id="IPR008979">
    <property type="entry name" value="Galactose-bd-like_sf"/>
</dbReference>
<organism evidence="4 5">
    <name type="scientific">Nocardioides daphniae</name>
    <dbReference type="NCBI Taxonomy" id="402297"/>
    <lineage>
        <taxon>Bacteria</taxon>
        <taxon>Bacillati</taxon>
        <taxon>Actinomycetota</taxon>
        <taxon>Actinomycetes</taxon>
        <taxon>Propionibacteriales</taxon>
        <taxon>Nocardioidaceae</taxon>
        <taxon>Nocardioides</taxon>
    </lineage>
</organism>
<feature type="domain" description="Alpha-(1-&gt;3)-arabinofuranosyltransferase N-terminal GT-C" evidence="3">
    <location>
        <begin position="26"/>
        <end position="675"/>
    </location>
</feature>
<keyword evidence="1" id="KW-0812">Transmembrane</keyword>
<dbReference type="EMBL" id="BMCK01000002">
    <property type="protein sequence ID" value="GGD19143.1"/>
    <property type="molecule type" value="Genomic_DNA"/>
</dbReference>